<sequence length="251" mass="27647">MAAAVPPPHHARLLQQFETSATAVSVQLALRYSELKNHFSISKFSLFDLLAPTTRRTVAIATATFGNAYSALERLSRDPWNVSAITLLETFGDSELLSEKFIRSLDDLASTPHPPSWPDASNAILAASDRRRSGETRKKGLSATRLDEAPFDPLTGRSTLATLATPLPEIARSLLDCIEPHRPGFLNEEDVKLQVMEREAALSIKQRERLQASQDSVAALWQAADHMYGRLAAVIDEGAQQLDASLSRFKR</sequence>
<proteinExistence type="predicted"/>
<organism evidence="1 2">
    <name type="scientific">Botryosphaeria dothidea</name>
    <dbReference type="NCBI Taxonomy" id="55169"/>
    <lineage>
        <taxon>Eukaryota</taxon>
        <taxon>Fungi</taxon>
        <taxon>Dikarya</taxon>
        <taxon>Ascomycota</taxon>
        <taxon>Pezizomycotina</taxon>
        <taxon>Dothideomycetes</taxon>
        <taxon>Dothideomycetes incertae sedis</taxon>
        <taxon>Botryosphaeriales</taxon>
        <taxon>Botryosphaeriaceae</taxon>
        <taxon>Botryosphaeria</taxon>
    </lineage>
</organism>
<dbReference type="Proteomes" id="UP000572817">
    <property type="component" value="Unassembled WGS sequence"/>
</dbReference>
<reference evidence="1" key="1">
    <citation type="submission" date="2020-04" db="EMBL/GenBank/DDBJ databases">
        <title>Genome Assembly and Annotation of Botryosphaeria dothidea sdau 11-99, a Latent Pathogen of Apple Fruit Ring Rot in China.</title>
        <authorList>
            <person name="Yu C."/>
            <person name="Diao Y."/>
            <person name="Lu Q."/>
            <person name="Zhao J."/>
            <person name="Cui S."/>
            <person name="Peng C."/>
            <person name="He B."/>
            <person name="Liu H."/>
        </authorList>
    </citation>
    <scope>NUCLEOTIDE SEQUENCE [LARGE SCALE GENOMIC DNA]</scope>
    <source>
        <strain evidence="1">Sdau11-99</strain>
    </source>
</reference>
<dbReference type="OrthoDB" id="10674412at2759"/>
<keyword evidence="2" id="KW-1185">Reference proteome</keyword>
<name>A0A8H4J222_9PEZI</name>
<evidence type="ECO:0000313" key="2">
    <source>
        <dbReference type="Proteomes" id="UP000572817"/>
    </source>
</evidence>
<protein>
    <submittedName>
        <fullName evidence="1">Uncharacterized protein</fullName>
    </submittedName>
</protein>
<gene>
    <name evidence="1" type="ORF">GTA08_BOTSDO12634</name>
</gene>
<accession>A0A8H4J222</accession>
<dbReference type="AlphaFoldDB" id="A0A8H4J222"/>
<evidence type="ECO:0000313" key="1">
    <source>
        <dbReference type="EMBL" id="KAF4311766.1"/>
    </source>
</evidence>
<comment type="caution">
    <text evidence="1">The sequence shown here is derived from an EMBL/GenBank/DDBJ whole genome shotgun (WGS) entry which is preliminary data.</text>
</comment>
<dbReference type="EMBL" id="WWBZ02000008">
    <property type="protein sequence ID" value="KAF4311766.1"/>
    <property type="molecule type" value="Genomic_DNA"/>
</dbReference>